<dbReference type="AlphaFoldDB" id="A0A2S3IQZ8"/>
<feature type="region of interest" description="Disordered" evidence="1">
    <location>
        <begin position="240"/>
        <end position="287"/>
    </location>
</feature>
<dbReference type="Gene3D" id="2.60.120.10">
    <property type="entry name" value="Jelly Rolls"/>
    <property type="match status" value="2"/>
</dbReference>
<feature type="chain" id="PRO_5015436604" description="Cupin type-1 domain-containing protein" evidence="2">
    <location>
        <begin position="27"/>
        <end position="529"/>
    </location>
</feature>
<name>A0A2S3IQZ8_9POAL</name>
<dbReference type="EMBL" id="CM008054">
    <property type="protein sequence ID" value="PAN49796.1"/>
    <property type="molecule type" value="Genomic_DNA"/>
</dbReference>
<reference evidence="4" key="1">
    <citation type="submission" date="2018-04" db="EMBL/GenBank/DDBJ databases">
        <title>WGS assembly of Panicum hallii.</title>
        <authorList>
            <person name="Lovell J."/>
            <person name="Jenkins J."/>
            <person name="Lowry D."/>
            <person name="Mamidi S."/>
            <person name="Sreedasyam A."/>
            <person name="Weng X."/>
            <person name="Barry K."/>
            <person name="Bonette J."/>
            <person name="Campitelli B."/>
            <person name="Daum C."/>
            <person name="Gordon S."/>
            <person name="Gould B."/>
            <person name="Lipzen A."/>
            <person name="Macqueen A."/>
            <person name="Palacio-Mejia J."/>
            <person name="Plott C."/>
            <person name="Shakirov E."/>
            <person name="Shu S."/>
            <person name="Yoshinaga Y."/>
            <person name="Zane M."/>
            <person name="Rokhsar D."/>
            <person name="Grimwood J."/>
            <person name="Schmutz J."/>
            <person name="Juenger T."/>
        </authorList>
    </citation>
    <scope>NUCLEOTIDE SEQUENCE [LARGE SCALE GENOMIC DNA]</scope>
    <source>
        <strain evidence="4">FIL2</strain>
    </source>
</reference>
<feature type="compositionally biased region" description="Basic and acidic residues" evidence="1">
    <location>
        <begin position="246"/>
        <end position="268"/>
    </location>
</feature>
<dbReference type="SUPFAM" id="SSF51182">
    <property type="entry name" value="RmlC-like cupins"/>
    <property type="match status" value="1"/>
</dbReference>
<evidence type="ECO:0000313" key="4">
    <source>
        <dbReference type="EMBL" id="PAN49796.1"/>
    </source>
</evidence>
<gene>
    <name evidence="4" type="ORF">PAHAL_9G475700</name>
</gene>
<dbReference type="InterPro" id="IPR011051">
    <property type="entry name" value="RmlC_Cupin_sf"/>
</dbReference>
<evidence type="ECO:0000256" key="2">
    <source>
        <dbReference type="SAM" id="SignalP"/>
    </source>
</evidence>
<feature type="compositionally biased region" description="Basic and acidic residues" evidence="1">
    <location>
        <begin position="42"/>
        <end position="58"/>
    </location>
</feature>
<evidence type="ECO:0000259" key="3">
    <source>
        <dbReference type="SMART" id="SM00835"/>
    </source>
</evidence>
<dbReference type="PANTHER" id="PTHR31189:SF2">
    <property type="entry name" value="RMLC-LIKE CUPINS SUPERFAMILY PROTEIN"/>
    <property type="match status" value="1"/>
</dbReference>
<organism evidence="4">
    <name type="scientific">Panicum hallii</name>
    <dbReference type="NCBI Taxonomy" id="206008"/>
    <lineage>
        <taxon>Eukaryota</taxon>
        <taxon>Viridiplantae</taxon>
        <taxon>Streptophyta</taxon>
        <taxon>Embryophyta</taxon>
        <taxon>Tracheophyta</taxon>
        <taxon>Spermatophyta</taxon>
        <taxon>Magnoliopsida</taxon>
        <taxon>Liliopsida</taxon>
        <taxon>Poales</taxon>
        <taxon>Poaceae</taxon>
        <taxon>PACMAD clade</taxon>
        <taxon>Panicoideae</taxon>
        <taxon>Panicodae</taxon>
        <taxon>Paniceae</taxon>
        <taxon>Panicinae</taxon>
        <taxon>Panicum</taxon>
        <taxon>Panicum sect. Panicum</taxon>
    </lineage>
</organism>
<dbReference type="Gramene" id="PAN49796">
    <property type="protein sequence ID" value="PAN49796"/>
    <property type="gene ID" value="PAHAL_9G475700"/>
</dbReference>
<dbReference type="SMART" id="SM00835">
    <property type="entry name" value="Cupin_1"/>
    <property type="match status" value="2"/>
</dbReference>
<dbReference type="Pfam" id="PF00190">
    <property type="entry name" value="Cupin_1"/>
    <property type="match status" value="2"/>
</dbReference>
<feature type="region of interest" description="Disordered" evidence="1">
    <location>
        <begin position="28"/>
        <end position="58"/>
    </location>
</feature>
<feature type="domain" description="Cupin type-1" evidence="3">
    <location>
        <begin position="326"/>
        <end position="475"/>
    </location>
</feature>
<dbReference type="InterPro" id="IPR014710">
    <property type="entry name" value="RmlC-like_jellyroll"/>
</dbReference>
<dbReference type="CDD" id="cd02244">
    <property type="entry name" value="cupin_7S_vicilin-like_N"/>
    <property type="match status" value="1"/>
</dbReference>
<sequence>MGRVAVMVAPLLFTLLLLVASRCAAAAPPRHGSEWGWEEGEGEWRPEEEKEREGKGKGKERGMFVLDRLEKVVESEGGQVRVVRGQPWPPAAVACREGLMHIGFITMEPKTLFVPQYLDSSITLFVHRGEVKVGYVYKDELVERKLKMGDVLHIDAGSTFYMINTGKGQRLQIICSIDASDSLGFGPPYLSFFLGGAGNPASVLAGFEPKTLAVAFNATYDELARVLLAQTRGPIVYYTAEPGSGGDEKLGQGSNRRDARSRGARHGEAGAWRPGGRGEEDDEVGDDARPAWSWRELVNRFVGLGGSGAAEANRKGKKTGGAQKPFNLYDSKPGFRNAYGWTIAVDKHGYEPLKHSDIGVYLVNLTAGSMLAPHVNPRATEYGVVLGGEGTIQVVFPNGSLAMSAAVRAGDVFWIPRYFPFCQVAARDGPFEFFGFTTSARRNRPQFLVGASSVLRRMLGPEVAAGFGTREKDFRELVRAQEEALILPSFPETGKREKRGEKGKGEEHGKGKGRREREEPLVIEQVTKE</sequence>
<dbReference type="CDD" id="cd02245">
    <property type="entry name" value="cupin_7S_vicilin-like_C"/>
    <property type="match status" value="1"/>
</dbReference>
<feature type="region of interest" description="Disordered" evidence="1">
    <location>
        <begin position="488"/>
        <end position="529"/>
    </location>
</feature>
<feature type="domain" description="Cupin type-1" evidence="3">
    <location>
        <begin position="64"/>
        <end position="224"/>
    </location>
</feature>
<dbReference type="PANTHER" id="PTHR31189">
    <property type="entry name" value="OS03G0336100 PROTEIN-RELATED"/>
    <property type="match status" value="1"/>
</dbReference>
<protein>
    <recommendedName>
        <fullName evidence="3">Cupin type-1 domain-containing protein</fullName>
    </recommendedName>
</protein>
<evidence type="ECO:0000256" key="1">
    <source>
        <dbReference type="SAM" id="MobiDB-lite"/>
    </source>
</evidence>
<dbReference type="InterPro" id="IPR050253">
    <property type="entry name" value="Seed_Storage-Functional"/>
</dbReference>
<feature type="signal peptide" evidence="2">
    <location>
        <begin position="1"/>
        <end position="26"/>
    </location>
</feature>
<dbReference type="InterPro" id="IPR006045">
    <property type="entry name" value="Cupin_1"/>
</dbReference>
<keyword evidence="2" id="KW-0732">Signal</keyword>
<accession>A0A2S3IQZ8</accession>
<dbReference type="Proteomes" id="UP000243499">
    <property type="component" value="Chromosome 9"/>
</dbReference>
<feature type="compositionally biased region" description="Basic and acidic residues" evidence="1">
    <location>
        <begin position="493"/>
        <end position="529"/>
    </location>
</feature>
<proteinExistence type="predicted"/>